<dbReference type="SUPFAM" id="SSF56672">
    <property type="entry name" value="DNA/RNA polymerases"/>
    <property type="match status" value="1"/>
</dbReference>
<evidence type="ECO:0000313" key="3">
    <source>
        <dbReference type="EMBL" id="GFR71277.1"/>
    </source>
</evidence>
<dbReference type="GO" id="GO:0003824">
    <property type="term" value="F:catalytic activity"/>
    <property type="evidence" value="ECO:0007669"/>
    <property type="project" value="UniProtKB-KW"/>
</dbReference>
<sequence length="248" mass="27835">MVNYYHRFLHGIAATLAPLHAQASGNGQKIDWPKECQDAFETTKEMLGKAVLLHHPRSDAVTSLTVDASNKAIGGQLEQRHGRLWVPIAFFSRKLSEAEQKYSAFDRELLASYAAVKHFRHFLEGRPFTIFTDHKPLTTALSSHIDRSPRQTRHLSFISEFTSDIRHIKGKFNVVDDALSRINSVGKDDQHKECINFEKLARAQEASDEMASYHTATTGLVLKDIDISLSTLLCDISMGKFTPVLPTS</sequence>
<reference evidence="3 4" key="1">
    <citation type="journal article" date="2021" name="Elife">
        <title>Chloroplast acquisition without the gene transfer in kleptoplastic sea slugs, Plakobranchus ocellatus.</title>
        <authorList>
            <person name="Maeda T."/>
            <person name="Takahashi S."/>
            <person name="Yoshida T."/>
            <person name="Shimamura S."/>
            <person name="Takaki Y."/>
            <person name="Nagai Y."/>
            <person name="Toyoda A."/>
            <person name="Suzuki Y."/>
            <person name="Arimoto A."/>
            <person name="Ishii H."/>
            <person name="Satoh N."/>
            <person name="Nishiyama T."/>
            <person name="Hasebe M."/>
            <person name="Maruyama T."/>
            <person name="Minagawa J."/>
            <person name="Obokata J."/>
            <person name="Shigenobu S."/>
        </authorList>
    </citation>
    <scope>NUCLEOTIDE SEQUENCE [LARGE SCALE GENOMIC DNA]</scope>
</reference>
<protein>
    <submittedName>
        <fullName evidence="3">Pol polyprotein</fullName>
    </submittedName>
</protein>
<evidence type="ECO:0000259" key="2">
    <source>
        <dbReference type="Pfam" id="PF17919"/>
    </source>
</evidence>
<name>A0AAV4FDH0_9GAST</name>
<comment type="caution">
    <text evidence="3">The sequence shown here is derived from an EMBL/GenBank/DDBJ whole genome shotgun (WGS) entry which is preliminary data.</text>
</comment>
<keyword evidence="4" id="KW-1185">Reference proteome</keyword>
<dbReference type="InterPro" id="IPR041577">
    <property type="entry name" value="RT_RNaseH_2"/>
</dbReference>
<proteinExistence type="predicted"/>
<dbReference type="FunFam" id="3.10.20.370:FF:000001">
    <property type="entry name" value="Retrovirus-related Pol polyprotein from transposon 17.6-like protein"/>
    <property type="match status" value="1"/>
</dbReference>
<dbReference type="EMBL" id="BMAT01011361">
    <property type="protein sequence ID" value="GFR71277.1"/>
    <property type="molecule type" value="Genomic_DNA"/>
</dbReference>
<evidence type="ECO:0000256" key="1">
    <source>
        <dbReference type="ARBA" id="ARBA00023268"/>
    </source>
</evidence>
<feature type="domain" description="Reverse transcriptase/retrotransposon-derived protein RNase H-like" evidence="2">
    <location>
        <begin position="32"/>
        <end position="130"/>
    </location>
</feature>
<dbReference type="AlphaFoldDB" id="A0AAV4FDH0"/>
<dbReference type="InterPro" id="IPR043502">
    <property type="entry name" value="DNA/RNA_pol_sf"/>
</dbReference>
<dbReference type="Proteomes" id="UP000762676">
    <property type="component" value="Unassembled WGS sequence"/>
</dbReference>
<dbReference type="PANTHER" id="PTHR37984:SF5">
    <property type="entry name" value="PROTEIN NYNRIN-LIKE"/>
    <property type="match status" value="1"/>
</dbReference>
<organism evidence="3 4">
    <name type="scientific">Elysia marginata</name>
    <dbReference type="NCBI Taxonomy" id="1093978"/>
    <lineage>
        <taxon>Eukaryota</taxon>
        <taxon>Metazoa</taxon>
        <taxon>Spiralia</taxon>
        <taxon>Lophotrochozoa</taxon>
        <taxon>Mollusca</taxon>
        <taxon>Gastropoda</taxon>
        <taxon>Heterobranchia</taxon>
        <taxon>Euthyneura</taxon>
        <taxon>Panpulmonata</taxon>
        <taxon>Sacoglossa</taxon>
        <taxon>Placobranchoidea</taxon>
        <taxon>Plakobranchidae</taxon>
        <taxon>Elysia</taxon>
    </lineage>
</organism>
<dbReference type="Gene3D" id="3.10.20.370">
    <property type="match status" value="1"/>
</dbReference>
<evidence type="ECO:0000313" key="4">
    <source>
        <dbReference type="Proteomes" id="UP000762676"/>
    </source>
</evidence>
<dbReference type="InterPro" id="IPR050951">
    <property type="entry name" value="Retrovirus_Pol_polyprotein"/>
</dbReference>
<gene>
    <name evidence="3" type="ORF">ElyMa_005675600</name>
</gene>
<keyword evidence="1" id="KW-0511">Multifunctional enzyme</keyword>
<accession>A0AAV4FDH0</accession>
<dbReference type="PANTHER" id="PTHR37984">
    <property type="entry name" value="PROTEIN CBG26694"/>
    <property type="match status" value="1"/>
</dbReference>
<dbReference type="Pfam" id="PF17919">
    <property type="entry name" value="RT_RNaseH_2"/>
    <property type="match status" value="1"/>
</dbReference>
<dbReference type="CDD" id="cd09274">
    <property type="entry name" value="RNase_HI_RT_Ty3"/>
    <property type="match status" value="1"/>
</dbReference>